<gene>
    <name evidence="1" type="ORF">IFM89_036897</name>
</gene>
<name>A0A835HV57_9MAGN</name>
<evidence type="ECO:0000313" key="1">
    <source>
        <dbReference type="EMBL" id="KAF9607535.1"/>
    </source>
</evidence>
<accession>A0A835HV57</accession>
<protein>
    <submittedName>
        <fullName evidence="1">Uncharacterized protein</fullName>
    </submittedName>
</protein>
<sequence>MQQGALPSGGCVSATLFTGPLLAPKSIGEAALQGIVQDVDPVTIFSNRRLGKENFKVYVKSITYRSTELPFPHDQQSSRTFGQIGLRSVIWPKSLLVPLTQ</sequence>
<dbReference type="EMBL" id="JADFTS010000005">
    <property type="protein sequence ID" value="KAF9607535.1"/>
    <property type="molecule type" value="Genomic_DNA"/>
</dbReference>
<comment type="caution">
    <text evidence="1">The sequence shown here is derived from an EMBL/GenBank/DDBJ whole genome shotgun (WGS) entry which is preliminary data.</text>
</comment>
<proteinExistence type="predicted"/>
<dbReference type="AlphaFoldDB" id="A0A835HV57"/>
<reference evidence="1 2" key="1">
    <citation type="submission" date="2020-10" db="EMBL/GenBank/DDBJ databases">
        <title>The Coptis chinensis genome and diversification of protoberbering-type alkaloids.</title>
        <authorList>
            <person name="Wang B."/>
            <person name="Shu S."/>
            <person name="Song C."/>
            <person name="Liu Y."/>
        </authorList>
    </citation>
    <scope>NUCLEOTIDE SEQUENCE [LARGE SCALE GENOMIC DNA]</scope>
    <source>
        <strain evidence="1">HL-2020</strain>
        <tissue evidence="1">Leaf</tissue>
    </source>
</reference>
<dbReference type="Proteomes" id="UP000631114">
    <property type="component" value="Unassembled WGS sequence"/>
</dbReference>
<organism evidence="1 2">
    <name type="scientific">Coptis chinensis</name>
    <dbReference type="NCBI Taxonomy" id="261450"/>
    <lineage>
        <taxon>Eukaryota</taxon>
        <taxon>Viridiplantae</taxon>
        <taxon>Streptophyta</taxon>
        <taxon>Embryophyta</taxon>
        <taxon>Tracheophyta</taxon>
        <taxon>Spermatophyta</taxon>
        <taxon>Magnoliopsida</taxon>
        <taxon>Ranunculales</taxon>
        <taxon>Ranunculaceae</taxon>
        <taxon>Coptidoideae</taxon>
        <taxon>Coptis</taxon>
    </lineage>
</organism>
<evidence type="ECO:0000313" key="2">
    <source>
        <dbReference type="Proteomes" id="UP000631114"/>
    </source>
</evidence>
<keyword evidence="2" id="KW-1185">Reference proteome</keyword>